<dbReference type="SUPFAM" id="SSF46785">
    <property type="entry name" value="Winged helix' DNA-binding domain"/>
    <property type="match status" value="1"/>
</dbReference>
<keyword evidence="3" id="KW-0804">Transcription</keyword>
<keyword evidence="6" id="KW-1185">Reference proteome</keyword>
<evidence type="ECO:0000313" key="5">
    <source>
        <dbReference type="EMBL" id="SMF06931.1"/>
    </source>
</evidence>
<dbReference type="CDD" id="cd00090">
    <property type="entry name" value="HTH_ARSR"/>
    <property type="match status" value="1"/>
</dbReference>
<dbReference type="AlphaFoldDB" id="A0A1X7D1B9"/>
<accession>A0A1X7D1B9</accession>
<evidence type="ECO:0000256" key="3">
    <source>
        <dbReference type="ARBA" id="ARBA00023163"/>
    </source>
</evidence>
<dbReference type="PROSITE" id="PS50987">
    <property type="entry name" value="HTH_ARSR_2"/>
    <property type="match status" value="1"/>
</dbReference>
<dbReference type="PANTHER" id="PTHR43132">
    <property type="entry name" value="ARSENICAL RESISTANCE OPERON REPRESSOR ARSR-RELATED"/>
    <property type="match status" value="1"/>
</dbReference>
<feature type="domain" description="HTH arsR-type" evidence="4">
    <location>
        <begin position="26"/>
        <end position="120"/>
    </location>
</feature>
<reference evidence="6" key="1">
    <citation type="submission" date="2017-04" db="EMBL/GenBank/DDBJ databases">
        <authorList>
            <person name="Varghese N."/>
            <person name="Submissions S."/>
        </authorList>
    </citation>
    <scope>NUCLEOTIDE SEQUENCE [LARGE SCALE GENOMIC DNA]</scope>
    <source>
        <strain evidence="6">K3S</strain>
    </source>
</reference>
<dbReference type="InterPro" id="IPR051011">
    <property type="entry name" value="Metal_resp_trans_reg"/>
</dbReference>
<dbReference type="SMART" id="SM00418">
    <property type="entry name" value="HTH_ARSR"/>
    <property type="match status" value="1"/>
</dbReference>
<evidence type="ECO:0000259" key="4">
    <source>
        <dbReference type="PROSITE" id="PS50987"/>
    </source>
</evidence>
<dbReference type="InterPro" id="IPR018334">
    <property type="entry name" value="ArsR_HTH"/>
</dbReference>
<dbReference type="PRINTS" id="PR00778">
    <property type="entry name" value="HTHARSR"/>
</dbReference>
<dbReference type="InterPro" id="IPR001845">
    <property type="entry name" value="HTH_ArsR_DNA-bd_dom"/>
</dbReference>
<dbReference type="EMBL" id="FWZU01000002">
    <property type="protein sequence ID" value="SMF06931.1"/>
    <property type="molecule type" value="Genomic_DNA"/>
</dbReference>
<dbReference type="InterPro" id="IPR036388">
    <property type="entry name" value="WH-like_DNA-bd_sf"/>
</dbReference>
<evidence type="ECO:0000256" key="1">
    <source>
        <dbReference type="ARBA" id="ARBA00023015"/>
    </source>
</evidence>
<dbReference type="GO" id="GO:0003677">
    <property type="term" value="F:DNA binding"/>
    <property type="evidence" value="ECO:0007669"/>
    <property type="project" value="UniProtKB-KW"/>
</dbReference>
<keyword evidence="1" id="KW-0805">Transcription regulation</keyword>
<organism evidence="5 6">
    <name type="scientific">Desulfovibrio gilichinskyi</name>
    <dbReference type="NCBI Taxonomy" id="1519643"/>
    <lineage>
        <taxon>Bacteria</taxon>
        <taxon>Pseudomonadati</taxon>
        <taxon>Thermodesulfobacteriota</taxon>
        <taxon>Desulfovibrionia</taxon>
        <taxon>Desulfovibrionales</taxon>
        <taxon>Desulfovibrionaceae</taxon>
        <taxon>Desulfovibrio</taxon>
    </lineage>
</organism>
<dbReference type="PROSITE" id="PS00846">
    <property type="entry name" value="HTH_ARSR_1"/>
    <property type="match status" value="1"/>
</dbReference>
<dbReference type="Gene3D" id="1.10.10.10">
    <property type="entry name" value="Winged helix-like DNA-binding domain superfamily/Winged helix DNA-binding domain"/>
    <property type="match status" value="1"/>
</dbReference>
<name>A0A1X7D1B9_9BACT</name>
<dbReference type="NCBIfam" id="NF033788">
    <property type="entry name" value="HTH_metalloreg"/>
    <property type="match status" value="1"/>
</dbReference>
<proteinExistence type="predicted"/>
<dbReference type="GO" id="GO:0003700">
    <property type="term" value="F:DNA-binding transcription factor activity"/>
    <property type="evidence" value="ECO:0007669"/>
    <property type="project" value="InterPro"/>
</dbReference>
<dbReference type="InterPro" id="IPR036390">
    <property type="entry name" value="WH_DNA-bd_sf"/>
</dbReference>
<gene>
    <name evidence="5" type="ORF">SAMN06295933_1526</name>
</gene>
<protein>
    <submittedName>
        <fullName evidence="5">Transcriptional regulator, ArsR family</fullName>
    </submittedName>
</protein>
<sequence length="126" mass="14086">MTDDTDSCSGHSPHPEDIAAVKSTMCSKRTMEEIAETFKILGEPVRITILHALSIRELCVCDLAEILDMSHSAVSHQLRILRAARMVRFEKQGRKALYRLDDSHVETIIQTALAHLTNEGCGQEIK</sequence>
<dbReference type="OrthoDB" id="9810923at2"/>
<dbReference type="PANTHER" id="PTHR43132:SF6">
    <property type="entry name" value="HTH-TYPE TRANSCRIPTIONAL REPRESSOR CZRA"/>
    <property type="match status" value="1"/>
</dbReference>
<keyword evidence="2" id="KW-0238">DNA-binding</keyword>
<dbReference type="RefSeq" id="WP_085100659.1">
    <property type="nucleotide sequence ID" value="NZ_FWZU01000002.1"/>
</dbReference>
<dbReference type="Pfam" id="PF01022">
    <property type="entry name" value="HTH_5"/>
    <property type="match status" value="1"/>
</dbReference>
<dbReference type="STRING" id="1519643.SAMN06295933_1526"/>
<dbReference type="InterPro" id="IPR011991">
    <property type="entry name" value="ArsR-like_HTH"/>
</dbReference>
<dbReference type="Proteomes" id="UP000192906">
    <property type="component" value="Unassembled WGS sequence"/>
</dbReference>
<evidence type="ECO:0000256" key="2">
    <source>
        <dbReference type="ARBA" id="ARBA00023125"/>
    </source>
</evidence>
<evidence type="ECO:0000313" key="6">
    <source>
        <dbReference type="Proteomes" id="UP000192906"/>
    </source>
</evidence>